<keyword evidence="18" id="KW-0238">DNA-binding</keyword>
<feature type="domain" description="DNA2/NAM7 helicase helicase" evidence="25">
    <location>
        <begin position="989"/>
        <end position="1082"/>
    </location>
</feature>
<dbReference type="SUPFAM" id="SSF52540">
    <property type="entry name" value="P-loop containing nucleoside triphosphate hydrolases"/>
    <property type="match status" value="1"/>
</dbReference>
<dbReference type="InterPro" id="IPR041677">
    <property type="entry name" value="DNA2/NAM7_AAA_11"/>
</dbReference>
<dbReference type="GO" id="GO:0016787">
    <property type="term" value="F:hydrolase activity"/>
    <property type="evidence" value="ECO:0007669"/>
    <property type="project" value="UniProtKB-KW"/>
</dbReference>
<dbReference type="InterPro" id="IPR050534">
    <property type="entry name" value="Coronavir_polyprotein_1ab"/>
</dbReference>
<evidence type="ECO:0000256" key="2">
    <source>
        <dbReference type="ARBA" id="ARBA00004123"/>
    </source>
</evidence>
<keyword evidence="21" id="KW-0511">Multifunctional enzyme</keyword>
<evidence type="ECO:0000259" key="25">
    <source>
        <dbReference type="Pfam" id="PF13086"/>
    </source>
</evidence>
<keyword evidence="15" id="KW-0067">ATP-binding</keyword>
<keyword evidence="16" id="KW-0408">Iron</keyword>
<evidence type="ECO:0000256" key="20">
    <source>
        <dbReference type="ARBA" id="ARBA00023242"/>
    </source>
</evidence>
<evidence type="ECO:0000256" key="5">
    <source>
        <dbReference type="ARBA" id="ARBA00021516"/>
    </source>
</evidence>
<evidence type="ECO:0000256" key="3">
    <source>
        <dbReference type="ARBA" id="ARBA00007913"/>
    </source>
</evidence>
<dbReference type="GO" id="GO:0005634">
    <property type="term" value="C:nucleus"/>
    <property type="evidence" value="ECO:0007669"/>
    <property type="project" value="UniProtKB-SubCell"/>
</dbReference>
<keyword evidence="19" id="KW-0234">DNA repair</keyword>
<gene>
    <name evidence="27" type="ORF">FOB60_004856</name>
</gene>
<keyword evidence="7" id="KW-0235">DNA replication</keyword>
<dbReference type="Pfam" id="PF13087">
    <property type="entry name" value="AAA_12"/>
    <property type="match status" value="1"/>
</dbReference>
<feature type="domain" description="DNA2/NAM7 helicase helicase" evidence="25">
    <location>
        <begin position="1102"/>
        <end position="1163"/>
    </location>
</feature>
<feature type="region of interest" description="Disordered" evidence="23">
    <location>
        <begin position="260"/>
        <end position="287"/>
    </location>
</feature>
<keyword evidence="20" id="KW-0539">Nucleus</keyword>
<dbReference type="InterPro" id="IPR041679">
    <property type="entry name" value="DNA2/NAM7-like_C"/>
</dbReference>
<evidence type="ECO:0000256" key="22">
    <source>
        <dbReference type="ARBA" id="ARBA00047995"/>
    </source>
</evidence>
<dbReference type="GO" id="GO:0003677">
    <property type="term" value="F:DNA binding"/>
    <property type="evidence" value="ECO:0007669"/>
    <property type="project" value="UniProtKB-KW"/>
</dbReference>
<dbReference type="GO" id="GO:0006260">
    <property type="term" value="P:DNA replication"/>
    <property type="evidence" value="ECO:0007669"/>
    <property type="project" value="UniProtKB-KW"/>
</dbReference>
<evidence type="ECO:0000256" key="9">
    <source>
        <dbReference type="ARBA" id="ARBA00022723"/>
    </source>
</evidence>
<feature type="compositionally biased region" description="Acidic residues" evidence="23">
    <location>
        <begin position="334"/>
        <end position="343"/>
    </location>
</feature>
<evidence type="ECO:0000313" key="27">
    <source>
        <dbReference type="EMBL" id="KAF6045284.1"/>
    </source>
</evidence>
<feature type="domain" description="DNA replication factor Dna2 N-terminal" evidence="24">
    <location>
        <begin position="428"/>
        <end position="627"/>
    </location>
</feature>
<sequence length="1453" mass="164865">MGVDLSFMARATRSQNQNTNPILYYPCMTPRNTKHEVQHPSSNANMKSDDTESIKPLKRPKKQSYFFKPVNKLTSEPEDCGQVIKPIDTNTLRSSVQPVREANSHIIPQHSPKRKVKKHIEVQVATDNSDDSFDGVRWRDSPDSKQHQHDENKLNTLKQGIQYSSSPLKNIKQVKSESGSTTEVLSKYGADFYNVSSISPKLSKTRSDLSNKASKFKTESTLQRTKSTGVESVQKLSSSGLVQGTLSGWISKLNSDDAKNVPPKVINIKSSPTGKTHNETLQSQDPFSEDEEILELLSQNKSLLKNKSLNLDSSPFRSQKLIKSEKSNSSPEADVSEDPFSDETDPEIVNLLNGCDTKASVFTKSFKEGMEKFEKLWVQKDDRVEKEEEFSEIAYGRSILRRFKIVNFTEQVYGANNKKQIILEVINPEKQKKHLVLRGEYCELDFSVNDIIHIINTDEGNPNLIDDTHNLLVLNPDILVPATKIAQQVNCPRKTVLVSRYRFPGTTSVPIIVGEIVHFIFQECMVTETWDLDFMREVFDNLKEQYLLDLYSIDKDMDDVDQEVEKHFPYLQEWFDSYYKKTANTRSKIEDCSERDLISFAVEDILDIEEEIRSPVFGLKGMIDATIIASLQNKSTNGKFLLPMEIKTGREHVSHSAQASLYALLFKDRYDMEIDSFILVYTKEGVTKRCKIRVSDLRSLLNLRNRVSQHFKSGNTLPDLLRRSSCERCEVVSGCMTINYLSENGCKENSGIDGDDYELITHHLANPRYKQYFNTWDTLISKEERVMSKSAKTLWTVPSRLREEQGTSLTNLKITDSNDDESSIFYFATVHGDKSQARQFLYTFAKDGADSSVNILSSKLTINDRVLISDEDGHFAIATGIIKGLSSQKITISTRRRIVTYDMKLNNFDQKNNQVMESLIHGQAKSRTSGSKRFIIDKDEMFYGMALARFNVLRLFLPDSSAELRDLVVDLKTPKFTESKEQYPFDSGFNRCQTMALNKAFAAENYALILGMPGTGKSTIIVEMVRKIVTEGKTVLLTSYTNSAVDNILLKIVDKMGGDNKDFQFLRIGHPARVHKSLHKYIPDYQEPIKSRSQYRDTYELPNIVATTCLGISDSCFNLRQEFDYCIVDEASQITVPVNLGPISLAKKFILVGDHYQLPPLVLHPSSEVKHGLSQSLFKILAEAHSQAVSELTEQYRMCEDIMQVSNILVYENKLKCGSPEVASQSMRIPHPQAISNFISSDVQQKDQWMDLVFDEHRKVLFLDHDLVPANEIVFGEAIRNPREASLVQQIVKSFVTAGVDESQIGVMSFYRSQLELLKRNLSSRTDLEILTADQYQGRDKQCIIISLVRSNKENNAGDLLKEWRRLNVAVTRAKSKLVILGSRSTLSTNDTTKTFIDFLDSKGWYYTLPANADMIYNLPQSVNNSPTKNKSHKAHVSKSNVVLKNIIDGITK</sequence>
<feature type="region of interest" description="Disordered" evidence="23">
    <location>
        <begin position="320"/>
        <end position="343"/>
    </location>
</feature>
<keyword evidence="8" id="KW-0540">Nuclease</keyword>
<evidence type="ECO:0000259" key="24">
    <source>
        <dbReference type="Pfam" id="PF08696"/>
    </source>
</evidence>
<dbReference type="CDD" id="cd18808">
    <property type="entry name" value="SF1_C_Upf1"/>
    <property type="match status" value="1"/>
</dbReference>
<comment type="caution">
    <text evidence="27">The sequence shown here is derived from an EMBL/GenBank/DDBJ whole genome shotgun (WGS) entry which is preliminary data.</text>
</comment>
<dbReference type="InterPro" id="IPR027417">
    <property type="entry name" value="P-loop_NTPase"/>
</dbReference>
<accession>A0A8X7NJ25</accession>
<dbReference type="FunFam" id="3.40.50.300:FF:000789">
    <property type="entry name" value="DNA replication ATP-dependent helicase/nuclease DNA2"/>
    <property type="match status" value="1"/>
</dbReference>
<keyword evidence="12" id="KW-0227">DNA damage</keyword>
<feature type="compositionally biased region" description="Basic and acidic residues" evidence="23">
    <location>
        <begin position="134"/>
        <end position="151"/>
    </location>
</feature>
<dbReference type="GO" id="GO:0006281">
    <property type="term" value="P:DNA repair"/>
    <property type="evidence" value="ECO:0007669"/>
    <property type="project" value="UniProtKB-KW"/>
</dbReference>
<dbReference type="Pfam" id="PF13086">
    <property type="entry name" value="AAA_11"/>
    <property type="match status" value="2"/>
</dbReference>
<keyword evidence="14" id="KW-0347">Helicase</keyword>
<keyword evidence="10" id="KW-0547">Nucleotide-binding</keyword>
<evidence type="ECO:0000256" key="19">
    <source>
        <dbReference type="ARBA" id="ARBA00023204"/>
    </source>
</evidence>
<name>A0A8X7NJ25_CANPA</name>
<dbReference type="EC" id="3.6.4.12" evidence="4"/>
<feature type="region of interest" description="Disordered" evidence="23">
    <location>
        <begin position="33"/>
        <end position="63"/>
    </location>
</feature>
<comment type="catalytic activity">
    <reaction evidence="22">
        <text>ATP + H2O = ADP + phosphate + H(+)</text>
        <dbReference type="Rhea" id="RHEA:13065"/>
        <dbReference type="ChEBI" id="CHEBI:15377"/>
        <dbReference type="ChEBI" id="CHEBI:15378"/>
        <dbReference type="ChEBI" id="CHEBI:30616"/>
        <dbReference type="ChEBI" id="CHEBI:43474"/>
        <dbReference type="ChEBI" id="CHEBI:456216"/>
        <dbReference type="EC" id="3.6.4.12"/>
    </reaction>
</comment>
<comment type="similarity">
    <text evidence="3">Belongs to the DNA2/NAM7 helicase family.</text>
</comment>
<organism evidence="27 28">
    <name type="scientific">Candida parapsilosis</name>
    <name type="common">Yeast</name>
    <dbReference type="NCBI Taxonomy" id="5480"/>
    <lineage>
        <taxon>Eukaryota</taxon>
        <taxon>Fungi</taxon>
        <taxon>Dikarya</taxon>
        <taxon>Ascomycota</taxon>
        <taxon>Saccharomycotina</taxon>
        <taxon>Pichiomycetes</taxon>
        <taxon>Debaryomycetaceae</taxon>
        <taxon>Candida/Lodderomyces clade</taxon>
        <taxon>Candida</taxon>
    </lineage>
</organism>
<dbReference type="Gene3D" id="3.40.50.300">
    <property type="entry name" value="P-loop containing nucleotide triphosphate hydrolases"/>
    <property type="match status" value="2"/>
</dbReference>
<dbReference type="GO" id="GO:0017116">
    <property type="term" value="F:single-stranded DNA helicase activity"/>
    <property type="evidence" value="ECO:0007669"/>
    <property type="project" value="InterPro"/>
</dbReference>
<evidence type="ECO:0000256" key="17">
    <source>
        <dbReference type="ARBA" id="ARBA00023014"/>
    </source>
</evidence>
<reference evidence="27" key="1">
    <citation type="submission" date="2020-03" db="EMBL/GenBank/DDBJ databases">
        <title>FDA dAtabase for Regulatory Grade micrObial Sequences (FDA-ARGOS): Supporting development and validation of Infectious Disease Dx tests.</title>
        <authorList>
            <person name="Campos J."/>
            <person name="Goldberg B."/>
            <person name="Tallon L."/>
            <person name="Sadzewicz L."/>
            <person name="Vavikolanu K."/>
            <person name="Mehta A."/>
            <person name="Aluvathingal J."/>
            <person name="Nadendla S."/>
            <person name="Nandy P."/>
            <person name="Geyer C."/>
            <person name="Yan Y."/>
            <person name="Sichtig H."/>
        </authorList>
    </citation>
    <scope>NUCLEOTIDE SEQUENCE [LARGE SCALE GENOMIC DNA]</scope>
    <source>
        <strain evidence="27">FDAARGOS_652</strain>
    </source>
</reference>
<evidence type="ECO:0000256" key="21">
    <source>
        <dbReference type="ARBA" id="ARBA00023268"/>
    </source>
</evidence>
<evidence type="ECO:0000256" key="1">
    <source>
        <dbReference type="ARBA" id="ARBA00001966"/>
    </source>
</evidence>
<feature type="compositionally biased region" description="Polar residues" evidence="23">
    <location>
        <begin position="268"/>
        <end position="286"/>
    </location>
</feature>
<keyword evidence="6" id="KW-0004">4Fe-4S</keyword>
<evidence type="ECO:0000256" key="15">
    <source>
        <dbReference type="ARBA" id="ARBA00022840"/>
    </source>
</evidence>
<dbReference type="GO" id="GO:0005524">
    <property type="term" value="F:ATP binding"/>
    <property type="evidence" value="ECO:0007669"/>
    <property type="project" value="UniProtKB-KW"/>
</dbReference>
<keyword evidence="9" id="KW-0479">Metal-binding</keyword>
<keyword evidence="17" id="KW-0411">Iron-sulfur</keyword>
<dbReference type="PANTHER" id="PTHR43788">
    <property type="entry name" value="DNA2/NAM7 HELICASE FAMILY MEMBER"/>
    <property type="match status" value="1"/>
</dbReference>
<evidence type="ECO:0000256" key="12">
    <source>
        <dbReference type="ARBA" id="ARBA00022763"/>
    </source>
</evidence>
<dbReference type="InterPro" id="IPR026851">
    <property type="entry name" value="Dna2/JHS1_DEXXQ-box"/>
</dbReference>
<keyword evidence="11" id="KW-0255">Endonuclease</keyword>
<protein>
    <recommendedName>
        <fullName evidence="5">DNA replication ATP-dependent helicase/nuclease DNA2</fullName>
        <ecNumber evidence="4">3.6.4.12</ecNumber>
    </recommendedName>
</protein>
<proteinExistence type="inferred from homology"/>
<evidence type="ECO:0000259" key="26">
    <source>
        <dbReference type="Pfam" id="PF13087"/>
    </source>
</evidence>
<dbReference type="GO" id="GO:0051539">
    <property type="term" value="F:4 iron, 4 sulfur cluster binding"/>
    <property type="evidence" value="ECO:0007669"/>
    <property type="project" value="UniProtKB-KW"/>
</dbReference>
<evidence type="ECO:0000256" key="13">
    <source>
        <dbReference type="ARBA" id="ARBA00022801"/>
    </source>
</evidence>
<dbReference type="GO" id="GO:0043139">
    <property type="term" value="F:5'-3' DNA helicase activity"/>
    <property type="evidence" value="ECO:0007669"/>
    <property type="project" value="TreeGrafter"/>
</dbReference>
<keyword evidence="13" id="KW-0378">Hydrolase</keyword>
<dbReference type="EMBL" id="JABWAB010000009">
    <property type="protein sequence ID" value="KAF6045284.1"/>
    <property type="molecule type" value="Genomic_DNA"/>
</dbReference>
<evidence type="ECO:0000256" key="8">
    <source>
        <dbReference type="ARBA" id="ARBA00022722"/>
    </source>
</evidence>
<feature type="region of interest" description="Disordered" evidence="23">
    <location>
        <begin position="124"/>
        <end position="151"/>
    </location>
</feature>
<dbReference type="GO" id="GO:0046872">
    <property type="term" value="F:metal ion binding"/>
    <property type="evidence" value="ECO:0007669"/>
    <property type="project" value="UniProtKB-KW"/>
</dbReference>
<dbReference type="CDD" id="cd18041">
    <property type="entry name" value="DEXXQc_DNA2"/>
    <property type="match status" value="1"/>
</dbReference>
<feature type="domain" description="DNA2/NAM7 helicase-like C-terminal" evidence="26">
    <location>
        <begin position="1173"/>
        <end position="1384"/>
    </location>
</feature>
<dbReference type="Pfam" id="PF08696">
    <property type="entry name" value="Dna2"/>
    <property type="match status" value="1"/>
</dbReference>
<dbReference type="InterPro" id="IPR014808">
    <property type="entry name" value="DNA_replication_fac_Dna2_N"/>
</dbReference>
<dbReference type="Gene3D" id="3.90.320.10">
    <property type="match status" value="1"/>
</dbReference>
<evidence type="ECO:0000256" key="4">
    <source>
        <dbReference type="ARBA" id="ARBA00012551"/>
    </source>
</evidence>
<evidence type="ECO:0000256" key="23">
    <source>
        <dbReference type="SAM" id="MobiDB-lite"/>
    </source>
</evidence>
<evidence type="ECO:0000256" key="11">
    <source>
        <dbReference type="ARBA" id="ARBA00022759"/>
    </source>
</evidence>
<dbReference type="InterPro" id="IPR011604">
    <property type="entry name" value="PDDEXK-like_dom_sf"/>
</dbReference>
<dbReference type="InterPro" id="IPR047187">
    <property type="entry name" value="SF1_C_Upf1"/>
</dbReference>
<dbReference type="Proteomes" id="UP000590412">
    <property type="component" value="Unassembled WGS sequence"/>
</dbReference>
<dbReference type="GO" id="GO:0004519">
    <property type="term" value="F:endonuclease activity"/>
    <property type="evidence" value="ECO:0007669"/>
    <property type="project" value="UniProtKB-KW"/>
</dbReference>
<evidence type="ECO:0000256" key="6">
    <source>
        <dbReference type="ARBA" id="ARBA00022485"/>
    </source>
</evidence>
<dbReference type="PANTHER" id="PTHR43788:SF8">
    <property type="entry name" value="DNA-BINDING PROTEIN SMUBP-2"/>
    <property type="match status" value="1"/>
</dbReference>
<comment type="subcellular location">
    <subcellularLocation>
        <location evidence="2">Nucleus</location>
    </subcellularLocation>
</comment>
<evidence type="ECO:0000256" key="10">
    <source>
        <dbReference type="ARBA" id="ARBA00022741"/>
    </source>
</evidence>
<evidence type="ECO:0000256" key="18">
    <source>
        <dbReference type="ARBA" id="ARBA00023125"/>
    </source>
</evidence>
<evidence type="ECO:0000256" key="7">
    <source>
        <dbReference type="ARBA" id="ARBA00022705"/>
    </source>
</evidence>
<evidence type="ECO:0000313" key="28">
    <source>
        <dbReference type="Proteomes" id="UP000590412"/>
    </source>
</evidence>
<comment type="cofactor">
    <cofactor evidence="1">
        <name>[4Fe-4S] cluster</name>
        <dbReference type="ChEBI" id="CHEBI:49883"/>
    </cofactor>
</comment>
<evidence type="ECO:0000256" key="16">
    <source>
        <dbReference type="ARBA" id="ARBA00023004"/>
    </source>
</evidence>
<evidence type="ECO:0000256" key="14">
    <source>
        <dbReference type="ARBA" id="ARBA00022806"/>
    </source>
</evidence>